<accession>A0A0N4YWL5</accession>
<reference evidence="2" key="1">
    <citation type="submission" date="2017-02" db="UniProtKB">
        <authorList>
            <consortium name="WormBaseParasite"/>
        </authorList>
    </citation>
    <scope>IDENTIFICATION</scope>
</reference>
<name>A0A0N4YWL5_NIPBR</name>
<evidence type="ECO:0000313" key="2">
    <source>
        <dbReference type="WBParaSite" id="NBR_0002163701-mRNA-1"/>
    </source>
</evidence>
<proteinExistence type="predicted"/>
<dbReference type="WBParaSite" id="NBR_0002163701-mRNA-1">
    <property type="protein sequence ID" value="NBR_0002163701-mRNA-1"/>
    <property type="gene ID" value="NBR_0002163701"/>
</dbReference>
<feature type="region of interest" description="Disordered" evidence="1">
    <location>
        <begin position="1"/>
        <end position="33"/>
    </location>
</feature>
<dbReference type="AlphaFoldDB" id="A0A0N4YWL5"/>
<protein>
    <submittedName>
        <fullName evidence="2">DUF3362 domain-containing protein</fullName>
    </submittedName>
</protein>
<sequence>LERSAYSFQEHLVHPEDSGQHPQSGEPHKKFTNYRFDPQEFKRQVKVMAEYVRRHPKFVEERRRLRRLRKSPEEL</sequence>
<organism evidence="2">
    <name type="scientific">Nippostrongylus brasiliensis</name>
    <name type="common">Rat hookworm</name>
    <dbReference type="NCBI Taxonomy" id="27835"/>
    <lineage>
        <taxon>Eukaryota</taxon>
        <taxon>Metazoa</taxon>
        <taxon>Ecdysozoa</taxon>
        <taxon>Nematoda</taxon>
        <taxon>Chromadorea</taxon>
        <taxon>Rhabditida</taxon>
        <taxon>Rhabditina</taxon>
        <taxon>Rhabditomorpha</taxon>
        <taxon>Strongyloidea</taxon>
        <taxon>Heligmosomidae</taxon>
        <taxon>Nippostrongylus</taxon>
    </lineage>
</organism>
<evidence type="ECO:0000256" key="1">
    <source>
        <dbReference type="SAM" id="MobiDB-lite"/>
    </source>
</evidence>